<feature type="region of interest" description="Disordered" evidence="1">
    <location>
        <begin position="829"/>
        <end position="854"/>
    </location>
</feature>
<feature type="region of interest" description="Disordered" evidence="1">
    <location>
        <begin position="761"/>
        <end position="799"/>
    </location>
</feature>
<feature type="compositionally biased region" description="Polar residues" evidence="1">
    <location>
        <begin position="763"/>
        <end position="773"/>
    </location>
</feature>
<dbReference type="AlphaFoldDB" id="A0A8J8P0P9"/>
<accession>A0A8J8P0P9</accession>
<keyword evidence="3" id="KW-1185">Reference proteome</keyword>
<protein>
    <submittedName>
        <fullName evidence="2">Uncharacterized protein</fullName>
    </submittedName>
</protein>
<name>A0A8J8P0P9_HALGN</name>
<feature type="compositionally biased region" description="Basic and acidic residues" evidence="1">
    <location>
        <begin position="14"/>
        <end position="36"/>
    </location>
</feature>
<organism evidence="2 3">
    <name type="scientific">Halteria grandinella</name>
    <dbReference type="NCBI Taxonomy" id="5974"/>
    <lineage>
        <taxon>Eukaryota</taxon>
        <taxon>Sar</taxon>
        <taxon>Alveolata</taxon>
        <taxon>Ciliophora</taxon>
        <taxon>Intramacronucleata</taxon>
        <taxon>Spirotrichea</taxon>
        <taxon>Stichotrichia</taxon>
        <taxon>Sporadotrichida</taxon>
        <taxon>Halteriidae</taxon>
        <taxon>Halteria</taxon>
    </lineage>
</organism>
<comment type="caution">
    <text evidence="2">The sequence shown here is derived from an EMBL/GenBank/DDBJ whole genome shotgun (WGS) entry which is preliminary data.</text>
</comment>
<reference evidence="2" key="1">
    <citation type="submission" date="2019-06" db="EMBL/GenBank/DDBJ databases">
        <authorList>
            <person name="Zheng W."/>
        </authorList>
    </citation>
    <scope>NUCLEOTIDE SEQUENCE</scope>
    <source>
        <strain evidence="2">QDHG01</strain>
    </source>
</reference>
<gene>
    <name evidence="2" type="ORF">FGO68_gene13642</name>
</gene>
<dbReference type="EMBL" id="RRYP01003503">
    <property type="protein sequence ID" value="TNV83755.1"/>
    <property type="molecule type" value="Genomic_DNA"/>
</dbReference>
<feature type="compositionally biased region" description="Polar residues" evidence="1">
    <location>
        <begin position="782"/>
        <end position="799"/>
    </location>
</feature>
<proteinExistence type="predicted"/>
<feature type="compositionally biased region" description="Polar residues" evidence="1">
    <location>
        <begin position="310"/>
        <end position="328"/>
    </location>
</feature>
<feature type="compositionally biased region" description="Basic residues" evidence="1">
    <location>
        <begin position="689"/>
        <end position="701"/>
    </location>
</feature>
<feature type="region of interest" description="Disordered" evidence="1">
    <location>
        <begin position="1"/>
        <end position="36"/>
    </location>
</feature>
<dbReference type="Proteomes" id="UP000785679">
    <property type="component" value="Unassembled WGS sequence"/>
</dbReference>
<feature type="region of interest" description="Disordered" evidence="1">
    <location>
        <begin position="689"/>
        <end position="718"/>
    </location>
</feature>
<sequence>MSSSVGADFPSNFDGRRKQPKPIDKKGDDGFTPREKKLLQFRDTLGRRRRQLAQTVKQAMPGASLEGSQSGRRKEQNGLAVGGGSMATAINQQYTIQTGKDSIDTGIDLRANDSMYNEVFQTSRGQIEQMRASFGNDPSQSVSYGGHQVLKNRMITSQMFNSFSTPGGSATWNPLFSSMKKTSKILLEQNQISQTLSSQGSRSPKRHLPSLAQHFKQRKSVNNQLSPIQQPEREKFVDQTLLLAQPKPIQSNYMHQMLFNKKLRRLRRNFQRDSPRQVRKISTISIDGYVMLRPTDVIVADQGNQVSSMMNNQQPSGMRPTSNQTPDTMFSRDSPEKSNPHLAPMFNASSRFSNQQPPLAKRYSHRFDQNMPTNHPFSPLGLLQIPNFSHFHKAANQERQPVIDTAPLSIPIPADHSHTQLQKDGKLSKSNNLIKNDSSYPQFDNQETFQVNIKMGKYGAQSKDEESNIAGAGGDYPSPSNLTNRVQSKNVYYANFIGNDRIAEIIRDAERSQQMVSAESGRGIVGKKTLDDTRDLIQKARKHKIDKTLLIGNRLDVTTQNRKRAAQSFGGTFKKSQGQNGQPQFGLSFIQDVPDADINPRNILPALQSQSSSSPKRLHMMRPPPLKKSIFSFIESTLQDPSQTHRQALNQSLLTSQERIHNSSKSPAKIVPQINLENDLTIKQKAIQHREKKGLKRKKPAKHGDIELKATSQGIDEGNEADVKQLHGHRISTASGILNMESLQSENKRIENMQPRLLLSKAENGSSSGQGQLNLRKRKDVLSSQVDHSSQGDIQMSQNNPIRFLSPSQLSSNQSGEGFDGIEVYKSENEDEIEDGESKQFAGGSIQTDNEKRVKRQNRRLSQALMIQQPMVRISSSKKAMPTFIS</sequence>
<feature type="region of interest" description="Disordered" evidence="1">
    <location>
        <begin position="55"/>
        <end position="82"/>
    </location>
</feature>
<evidence type="ECO:0000313" key="3">
    <source>
        <dbReference type="Proteomes" id="UP000785679"/>
    </source>
</evidence>
<evidence type="ECO:0000313" key="2">
    <source>
        <dbReference type="EMBL" id="TNV83755.1"/>
    </source>
</evidence>
<evidence type="ECO:0000256" key="1">
    <source>
        <dbReference type="SAM" id="MobiDB-lite"/>
    </source>
</evidence>
<feature type="region of interest" description="Disordered" evidence="1">
    <location>
        <begin position="310"/>
        <end position="338"/>
    </location>
</feature>